<dbReference type="SUPFAM" id="SSF52540">
    <property type="entry name" value="P-loop containing nucleoside triphosphate hydrolases"/>
    <property type="match status" value="1"/>
</dbReference>
<dbReference type="KEGG" id="csty:KN1_18960"/>
<evidence type="ECO:0000313" key="10">
    <source>
        <dbReference type="Proteomes" id="UP000825123"/>
    </source>
</evidence>
<dbReference type="PROSITE" id="PS51705">
    <property type="entry name" value="G_HFLX"/>
    <property type="match status" value="1"/>
</dbReference>
<accession>A0A8D5U8B1</accession>
<keyword evidence="10" id="KW-1185">Reference proteome</keyword>
<evidence type="ECO:0000313" key="9">
    <source>
        <dbReference type="EMBL" id="BCU70599.1"/>
    </source>
</evidence>
<dbReference type="InterPro" id="IPR042108">
    <property type="entry name" value="GTPase_HflX_N_sf"/>
</dbReference>
<feature type="binding site" evidence="5">
    <location>
        <begin position="335"/>
        <end position="337"/>
    </location>
    <ligand>
        <name>GTP</name>
        <dbReference type="ChEBI" id="CHEBI:37565"/>
    </ligand>
</feature>
<dbReference type="InterPro" id="IPR005225">
    <property type="entry name" value="Small_GTP-bd"/>
</dbReference>
<feature type="binding site" evidence="6">
    <location>
        <position position="209"/>
    </location>
    <ligand>
        <name>Mg(2+)</name>
        <dbReference type="ChEBI" id="CHEBI:18420"/>
    </ligand>
</feature>
<dbReference type="GO" id="GO:0005737">
    <property type="term" value="C:cytoplasm"/>
    <property type="evidence" value="ECO:0007669"/>
    <property type="project" value="TreeGrafter"/>
</dbReference>
<organism evidence="9 10">
    <name type="scientific">Stygiolobus caldivivus</name>
    <dbReference type="NCBI Taxonomy" id="2824673"/>
    <lineage>
        <taxon>Archaea</taxon>
        <taxon>Thermoproteota</taxon>
        <taxon>Thermoprotei</taxon>
        <taxon>Sulfolobales</taxon>
        <taxon>Sulfolobaceae</taxon>
        <taxon>Stygiolobus</taxon>
    </lineage>
</organism>
<dbReference type="InterPro" id="IPR006073">
    <property type="entry name" value="GTP-bd"/>
</dbReference>
<dbReference type="InterPro" id="IPR016496">
    <property type="entry name" value="GTPase_HflX"/>
</dbReference>
<evidence type="ECO:0000256" key="6">
    <source>
        <dbReference type="PIRSR" id="PIRSR006809-2"/>
    </source>
</evidence>
<dbReference type="RefSeq" id="WP_221287289.1">
    <property type="nucleotide sequence ID" value="NZ_AP024597.1"/>
</dbReference>
<dbReference type="PANTHER" id="PTHR10229:SF8">
    <property type="entry name" value="GTPASE HFLX"/>
    <property type="match status" value="1"/>
</dbReference>
<feature type="coiled-coil region" evidence="7">
    <location>
        <begin position="145"/>
        <end position="172"/>
    </location>
</feature>
<feature type="binding site" evidence="5">
    <location>
        <begin position="232"/>
        <end position="235"/>
    </location>
    <ligand>
        <name>GTP</name>
        <dbReference type="ChEBI" id="CHEBI:37565"/>
    </ligand>
</feature>
<sequence length="355" mass="40384">MKAVLFVGEEYEDEAIALAESALYEIYKVYPTPRKPNPIFYLQKDKLEQIKKDDTIEAIIIFDLLKSRHFIGLYKELPSKKILDKVMLLLEIFALHAGSKEAKLQIELAKLRYELPIIKDMYKKTKITEQQGPLGAGVYGVEAAIRLYQRRIVKIRQELEQLRKVKEEQIKKNDFKKIAIVGYTNAGKTTLFNALTGLKQKVDSSMFTTTSPKRYSIPVRIDGKKEKVLLIDTVGFIRGIPPQIVEAFFVTLSEAKYADILVLVLDASIDDITLIEMLTSSMKVLRELGISGKPMLIVLNKVDLVKPEEVENKISLVKKIAEETYAPVEDIIPVSALKGINLNYLRERLAQIIWA</sequence>
<dbReference type="PIRSF" id="PIRSF006809">
    <property type="entry name" value="GTP-binding_hflX_prd"/>
    <property type="match status" value="1"/>
</dbReference>
<feature type="binding site" evidence="5">
    <location>
        <begin position="182"/>
        <end position="189"/>
    </location>
    <ligand>
        <name>GTP</name>
        <dbReference type="ChEBI" id="CHEBI:37565"/>
    </ligand>
</feature>
<evidence type="ECO:0000256" key="4">
    <source>
        <dbReference type="ARBA" id="ARBA00023134"/>
    </source>
</evidence>
<dbReference type="InterPro" id="IPR025121">
    <property type="entry name" value="GTPase_HflX_N"/>
</dbReference>
<dbReference type="InterPro" id="IPR030394">
    <property type="entry name" value="G_HFLX_dom"/>
</dbReference>
<dbReference type="AlphaFoldDB" id="A0A8D5U8B1"/>
<dbReference type="NCBIfam" id="TIGR00231">
    <property type="entry name" value="small_GTP"/>
    <property type="match status" value="1"/>
</dbReference>
<dbReference type="GeneID" id="66163624"/>
<feature type="binding site" evidence="5">
    <location>
        <begin position="207"/>
        <end position="211"/>
    </location>
    <ligand>
        <name>GTP</name>
        <dbReference type="ChEBI" id="CHEBI:37565"/>
    </ligand>
</feature>
<keyword evidence="7" id="KW-0175">Coiled coil</keyword>
<dbReference type="Gene3D" id="3.40.50.300">
    <property type="entry name" value="P-loop containing nucleotide triphosphate hydrolases"/>
    <property type="match status" value="1"/>
</dbReference>
<proteinExistence type="predicted"/>
<name>A0A8D5U8B1_9CREN</name>
<dbReference type="Gene3D" id="6.10.250.2860">
    <property type="match status" value="1"/>
</dbReference>
<dbReference type="PANTHER" id="PTHR10229">
    <property type="entry name" value="GTP-BINDING PROTEIN HFLX"/>
    <property type="match status" value="1"/>
</dbReference>
<gene>
    <name evidence="9" type="ORF">KN1_18960</name>
</gene>
<dbReference type="PRINTS" id="PR00326">
    <property type="entry name" value="GTP1OBG"/>
</dbReference>
<evidence type="ECO:0000256" key="2">
    <source>
        <dbReference type="ARBA" id="ARBA00022741"/>
    </source>
</evidence>
<dbReference type="Pfam" id="PF16360">
    <property type="entry name" value="GTP-bdg_M"/>
    <property type="match status" value="1"/>
</dbReference>
<reference evidence="9 10" key="1">
    <citation type="submission" date="2021-04" db="EMBL/GenBank/DDBJ databases">
        <title>Complete genome sequence of Stygiolobus sp. KN-1.</title>
        <authorList>
            <person name="Nakamura K."/>
            <person name="Sakai H."/>
            <person name="Kurosawa N."/>
        </authorList>
    </citation>
    <scope>NUCLEOTIDE SEQUENCE [LARGE SCALE GENOMIC DNA]</scope>
    <source>
        <strain evidence="9 10">KN-1</strain>
    </source>
</reference>
<feature type="binding site" evidence="5">
    <location>
        <begin position="300"/>
        <end position="303"/>
    </location>
    <ligand>
        <name>GTP</name>
        <dbReference type="ChEBI" id="CHEBI:37565"/>
    </ligand>
</feature>
<dbReference type="InterPro" id="IPR027417">
    <property type="entry name" value="P-loop_NTPase"/>
</dbReference>
<dbReference type="GO" id="GO:0043022">
    <property type="term" value="F:ribosome binding"/>
    <property type="evidence" value="ECO:0007669"/>
    <property type="project" value="TreeGrafter"/>
</dbReference>
<evidence type="ECO:0000256" key="1">
    <source>
        <dbReference type="ARBA" id="ARBA00022723"/>
    </source>
</evidence>
<dbReference type="CDD" id="cd01878">
    <property type="entry name" value="HflX"/>
    <property type="match status" value="1"/>
</dbReference>
<dbReference type="GO" id="GO:0005525">
    <property type="term" value="F:GTP binding"/>
    <property type="evidence" value="ECO:0007669"/>
    <property type="project" value="UniProtKB-KW"/>
</dbReference>
<keyword evidence="4 5" id="KW-0342">GTP-binding</keyword>
<protein>
    <submittedName>
        <fullName evidence="9">GTPase HflX</fullName>
    </submittedName>
</protein>
<keyword evidence="1 6" id="KW-0479">Metal-binding</keyword>
<keyword evidence="2 5" id="KW-0547">Nucleotide-binding</keyword>
<comment type="cofactor">
    <cofactor evidence="6">
        <name>Mg(2+)</name>
        <dbReference type="ChEBI" id="CHEBI:18420"/>
    </cofactor>
</comment>
<evidence type="ECO:0000259" key="8">
    <source>
        <dbReference type="PROSITE" id="PS51705"/>
    </source>
</evidence>
<dbReference type="EMBL" id="AP024597">
    <property type="protein sequence ID" value="BCU70599.1"/>
    <property type="molecule type" value="Genomic_DNA"/>
</dbReference>
<dbReference type="GO" id="GO:0046872">
    <property type="term" value="F:metal ion binding"/>
    <property type="evidence" value="ECO:0007669"/>
    <property type="project" value="UniProtKB-KW"/>
</dbReference>
<dbReference type="Pfam" id="PF01926">
    <property type="entry name" value="MMR_HSR1"/>
    <property type="match status" value="1"/>
</dbReference>
<dbReference type="Gene3D" id="3.40.50.11060">
    <property type="entry name" value="GTPase HflX, N-terminal domain"/>
    <property type="match status" value="1"/>
</dbReference>
<feature type="domain" description="Hflx-type G" evidence="8">
    <location>
        <begin position="176"/>
        <end position="355"/>
    </location>
</feature>
<dbReference type="InterPro" id="IPR032305">
    <property type="entry name" value="GTP-bd_M"/>
</dbReference>
<evidence type="ECO:0000256" key="7">
    <source>
        <dbReference type="SAM" id="Coils"/>
    </source>
</evidence>
<keyword evidence="3 6" id="KW-0460">Magnesium</keyword>
<dbReference type="NCBIfam" id="TIGR03156">
    <property type="entry name" value="GTP_HflX"/>
    <property type="match status" value="1"/>
</dbReference>
<evidence type="ECO:0000256" key="3">
    <source>
        <dbReference type="ARBA" id="ARBA00022842"/>
    </source>
</evidence>
<evidence type="ECO:0000256" key="5">
    <source>
        <dbReference type="PIRSR" id="PIRSR006809-1"/>
    </source>
</evidence>
<dbReference type="Proteomes" id="UP000825123">
    <property type="component" value="Chromosome"/>
</dbReference>
<feature type="binding site" evidence="6">
    <location>
        <position position="189"/>
    </location>
    <ligand>
        <name>Mg(2+)</name>
        <dbReference type="ChEBI" id="CHEBI:18420"/>
    </ligand>
</feature>
<dbReference type="Pfam" id="PF13167">
    <property type="entry name" value="GTP-bdg_N"/>
    <property type="match status" value="1"/>
</dbReference>